<feature type="transmembrane region" description="Helical" evidence="1">
    <location>
        <begin position="16"/>
        <end position="43"/>
    </location>
</feature>
<proteinExistence type="predicted"/>
<dbReference type="Proteomes" id="UP001165243">
    <property type="component" value="Unassembled WGS sequence"/>
</dbReference>
<organism evidence="2 3">
    <name type="scientific">Lactobacillus delbrueckii subsp. bulgaricus</name>
    <dbReference type="NCBI Taxonomy" id="1585"/>
    <lineage>
        <taxon>Bacteria</taxon>
        <taxon>Bacillati</taxon>
        <taxon>Bacillota</taxon>
        <taxon>Bacilli</taxon>
        <taxon>Lactobacillales</taxon>
        <taxon>Lactobacillaceae</taxon>
        <taxon>Lactobacillus</taxon>
    </lineage>
</organism>
<dbReference type="EMBL" id="BSWK01000020">
    <property type="protein sequence ID" value="GMB87006.1"/>
    <property type="molecule type" value="Genomic_DNA"/>
</dbReference>
<dbReference type="RefSeq" id="WP_155728436.1">
    <property type="nucleotide sequence ID" value="NZ_BSWJ01000044.1"/>
</dbReference>
<sequence length="65" mass="7230">MLSVLGALLSSYLSSLWIILLLVVILTGLLSCRLWIYCGLIWLRILTGLRIRISEDGGRVPEAES</sequence>
<protein>
    <submittedName>
        <fullName evidence="2">Uncharacterized protein</fullName>
    </submittedName>
</protein>
<evidence type="ECO:0000256" key="1">
    <source>
        <dbReference type="SAM" id="Phobius"/>
    </source>
</evidence>
<accession>A0AAV5PEN0</accession>
<name>A0AAV5PEN0_LACDE</name>
<comment type="caution">
    <text evidence="2">The sequence shown here is derived from an EMBL/GenBank/DDBJ whole genome shotgun (WGS) entry which is preliminary data.</text>
</comment>
<keyword evidence="1" id="KW-1133">Transmembrane helix</keyword>
<evidence type="ECO:0000313" key="2">
    <source>
        <dbReference type="EMBL" id="GMB87006.1"/>
    </source>
</evidence>
<evidence type="ECO:0000313" key="3">
    <source>
        <dbReference type="Proteomes" id="UP001165243"/>
    </source>
</evidence>
<keyword evidence="1" id="KW-0812">Transmembrane</keyword>
<reference evidence="2" key="1">
    <citation type="submission" date="2023-04" db="EMBL/GenBank/DDBJ databases">
        <title>Draft genome sequences of Lactobacillus delbrueckii subsp. bulgaricus ME-900 and ME-901 with improved acid tolerance.</title>
        <authorList>
            <person name="Ishida T."/>
            <person name="Yamamoto E."/>
            <person name="Koizumi A."/>
            <person name="Fujiwara S."/>
            <person name="Makino S."/>
            <person name="Kano H."/>
            <person name="Kimura K."/>
        </authorList>
    </citation>
    <scope>NUCLEOTIDE SEQUENCE</scope>
    <source>
        <strain evidence="2">ME-900</strain>
    </source>
</reference>
<gene>
    <name evidence="2" type="ORF">ME0900_13790</name>
</gene>
<dbReference type="AlphaFoldDB" id="A0AAV5PEN0"/>
<keyword evidence="1" id="KW-0472">Membrane</keyword>